<dbReference type="AlphaFoldDB" id="A0A2M8RZS5"/>
<dbReference type="Pfam" id="PF09864">
    <property type="entry name" value="MliC"/>
    <property type="match status" value="1"/>
</dbReference>
<accession>A0A2M8RZS5</accession>
<keyword evidence="2" id="KW-0472">Membrane</keyword>
<name>A0A2M8RZS5_9PAST</name>
<evidence type="ECO:0000256" key="5">
    <source>
        <dbReference type="SAM" id="SignalP"/>
    </source>
</evidence>
<protein>
    <submittedName>
        <fullName evidence="7">Lysozyme inhibitor</fullName>
    </submittedName>
</protein>
<evidence type="ECO:0000256" key="2">
    <source>
        <dbReference type="ARBA" id="ARBA00023136"/>
    </source>
</evidence>
<dbReference type="OrthoDB" id="5678249at2"/>
<keyword evidence="8" id="KW-1185">Reference proteome</keyword>
<dbReference type="InterPro" id="IPR036328">
    <property type="entry name" value="MliC_sf"/>
</dbReference>
<dbReference type="Proteomes" id="UP000229329">
    <property type="component" value="Unassembled WGS sequence"/>
</dbReference>
<comment type="caution">
    <text evidence="7">The sequence shown here is derived from an EMBL/GenBank/DDBJ whole genome shotgun (WGS) entry which is preliminary data.</text>
</comment>
<evidence type="ECO:0000313" key="7">
    <source>
        <dbReference type="EMBL" id="PJG84366.1"/>
    </source>
</evidence>
<evidence type="ECO:0000256" key="1">
    <source>
        <dbReference type="ARBA" id="ARBA00022729"/>
    </source>
</evidence>
<proteinExistence type="predicted"/>
<dbReference type="InterPro" id="IPR018660">
    <property type="entry name" value="MliC"/>
</dbReference>
<feature type="signal peptide" evidence="5">
    <location>
        <begin position="1"/>
        <end position="23"/>
    </location>
</feature>
<dbReference type="EMBL" id="PHHA01000035">
    <property type="protein sequence ID" value="PJG84366.1"/>
    <property type="molecule type" value="Genomic_DNA"/>
</dbReference>
<dbReference type="SUPFAM" id="SSF141488">
    <property type="entry name" value="YdhA-like"/>
    <property type="match status" value="1"/>
</dbReference>
<dbReference type="RefSeq" id="WP_100289746.1">
    <property type="nucleotide sequence ID" value="NZ_PHHA01000035.1"/>
</dbReference>
<evidence type="ECO:0000256" key="3">
    <source>
        <dbReference type="ARBA" id="ARBA00023139"/>
    </source>
</evidence>
<keyword evidence="4" id="KW-0449">Lipoprotein</keyword>
<gene>
    <name evidence="7" type="ORF">CVP05_11705</name>
</gene>
<evidence type="ECO:0000256" key="4">
    <source>
        <dbReference type="ARBA" id="ARBA00023288"/>
    </source>
</evidence>
<keyword evidence="3" id="KW-0564">Palmitate</keyword>
<evidence type="ECO:0000259" key="6">
    <source>
        <dbReference type="Pfam" id="PF09864"/>
    </source>
</evidence>
<reference evidence="7 8" key="1">
    <citation type="submission" date="2017-11" db="EMBL/GenBank/DDBJ databases">
        <title>Reclassification of Bisgaard taxon 7 as Conservatibacter flavescens gen. nov., sp. nov.</title>
        <authorList>
            <person name="Christensen H."/>
        </authorList>
    </citation>
    <scope>NUCLEOTIDE SEQUENCE [LARGE SCALE GENOMIC DNA]</scope>
    <source>
        <strain evidence="7 8">7_4</strain>
    </source>
</reference>
<organism evidence="7 8">
    <name type="scientific">Conservatibacter flavescens</name>
    <dbReference type="NCBI Taxonomy" id="28161"/>
    <lineage>
        <taxon>Bacteria</taxon>
        <taxon>Pseudomonadati</taxon>
        <taxon>Pseudomonadota</taxon>
        <taxon>Gammaproteobacteria</taxon>
        <taxon>Pasteurellales</taxon>
        <taxon>Pasteurellaceae</taxon>
        <taxon>Conservatibacter</taxon>
    </lineage>
</organism>
<sequence>MKLNKFSMLGLIAILLVPLISQAKQKDSLYDELTKIVYACKNNAILDVVYVNTSRGSYAIINQVGEMIPMENVKSASGAVYKSLHPDYTYELVTKGKFAELFADNKPILANCISE</sequence>
<feature type="chain" id="PRO_5014883201" evidence="5">
    <location>
        <begin position="24"/>
        <end position="115"/>
    </location>
</feature>
<evidence type="ECO:0000313" key="8">
    <source>
        <dbReference type="Proteomes" id="UP000229329"/>
    </source>
</evidence>
<keyword evidence="1 5" id="KW-0732">Signal</keyword>
<dbReference type="Gene3D" id="2.40.128.200">
    <property type="match status" value="1"/>
</dbReference>
<feature type="domain" description="C-type lysozyme inhibitor" evidence="6">
    <location>
        <begin position="38"/>
        <end position="106"/>
    </location>
</feature>